<evidence type="ECO:0000259" key="1">
    <source>
        <dbReference type="Pfam" id="PF09664"/>
    </source>
</evidence>
<keyword evidence="3" id="KW-1185">Reference proteome</keyword>
<keyword evidence="2" id="KW-0378">Hydrolase</keyword>
<name>A0ABS4NSZ5_9BACL</name>
<feature type="domain" description="DUF2399" evidence="1">
    <location>
        <begin position="291"/>
        <end position="381"/>
    </location>
</feature>
<gene>
    <name evidence="2" type="ORF">J2Z70_003337</name>
</gene>
<dbReference type="EMBL" id="JAGGLV010000010">
    <property type="protein sequence ID" value="MBP2113178.1"/>
    <property type="molecule type" value="Genomic_DNA"/>
</dbReference>
<dbReference type="GO" id="GO:0004519">
    <property type="term" value="F:endonuclease activity"/>
    <property type="evidence" value="ECO:0007669"/>
    <property type="project" value="UniProtKB-KW"/>
</dbReference>
<dbReference type="CDD" id="cd00188">
    <property type="entry name" value="TOPRIM"/>
    <property type="match status" value="1"/>
</dbReference>
<protein>
    <submittedName>
        <fullName evidence="2">5S rRNA maturation endonuclease (Ribonuclease M5)</fullName>
    </submittedName>
</protein>
<keyword evidence="2" id="KW-0540">Nuclease</keyword>
<dbReference type="RefSeq" id="WP_209874943.1">
    <property type="nucleotide sequence ID" value="NZ_JAGGLV010000010.1"/>
</dbReference>
<organism evidence="2 3">
    <name type="scientific">Paenibacillus silagei</name>
    <dbReference type="NCBI Taxonomy" id="1670801"/>
    <lineage>
        <taxon>Bacteria</taxon>
        <taxon>Bacillati</taxon>
        <taxon>Bacillota</taxon>
        <taxon>Bacilli</taxon>
        <taxon>Bacillales</taxon>
        <taxon>Paenibacillaceae</taxon>
        <taxon>Paenibacillus</taxon>
    </lineage>
</organism>
<reference evidence="2 3" key="1">
    <citation type="submission" date="2021-03" db="EMBL/GenBank/DDBJ databases">
        <title>Genomic Encyclopedia of Type Strains, Phase IV (KMG-IV): sequencing the most valuable type-strain genomes for metagenomic binning, comparative biology and taxonomic classification.</title>
        <authorList>
            <person name="Goeker M."/>
        </authorList>
    </citation>
    <scope>NUCLEOTIDE SEQUENCE [LARGE SCALE GENOMIC DNA]</scope>
    <source>
        <strain evidence="2 3">DSM 101953</strain>
    </source>
</reference>
<dbReference type="InterPro" id="IPR024465">
    <property type="entry name" value="DUF2399"/>
</dbReference>
<proteinExistence type="predicted"/>
<comment type="caution">
    <text evidence="2">The sequence shown here is derived from an EMBL/GenBank/DDBJ whole genome shotgun (WGS) entry which is preliminary data.</text>
</comment>
<evidence type="ECO:0000313" key="2">
    <source>
        <dbReference type="EMBL" id="MBP2113178.1"/>
    </source>
</evidence>
<evidence type="ECO:0000313" key="3">
    <source>
        <dbReference type="Proteomes" id="UP000773462"/>
    </source>
</evidence>
<dbReference type="Pfam" id="PF09664">
    <property type="entry name" value="DUF2399"/>
    <property type="match status" value="1"/>
</dbReference>
<accession>A0ABS4NSZ5</accession>
<dbReference type="Proteomes" id="UP000773462">
    <property type="component" value="Unassembled WGS sequence"/>
</dbReference>
<keyword evidence="2" id="KW-0255">Endonuclease</keyword>
<sequence>MNTSDDILSFISRNYLKKDEQLEMPTLISDDSLVDIDIVKRTARTLRRVGIITVSWQDGLSAEEPPEQQLLRWTVGKRALLDDNQQTFDWLSKGWIVKEVRFKQDGKSVDRIYYRMGYLLYVQLINKQKDTERDIIDQFTFYQSEAARRMEEIMCVPGERMLQLKGLTVFLTDSLAWSIGTLKDQAVFPANWSVSKRIHSLHFLLAFGMISCTKEIFDWKEIGAQYYPGIGGSKAFDLSKIEFLNMLETLSGQPAEALGMISGGQITPIYFAGTLEGKWSNFQAGPVHALTNISVSQDQYSTAATTLWLVENRAVLTRMSAEPHFLQETNSVIICVDGHIRSVHHYFIRQLMNSSSIGQVILWSDYDEAGLQIAREMYQSLSGHDVRHKWICPDHSILTSWPEYQKRMEDLLQYMKLEQEIVLGEAEDWRSWINH</sequence>